<evidence type="ECO:0000256" key="2">
    <source>
        <dbReference type="ARBA" id="ARBA00008142"/>
    </source>
</evidence>
<comment type="caution">
    <text evidence="18">The sequence shown here is derived from an EMBL/GenBank/DDBJ whole genome shotgun (WGS) entry which is preliminary data.</text>
</comment>
<keyword evidence="5" id="KW-0221">Differentiation</keyword>
<dbReference type="GO" id="GO:0007286">
    <property type="term" value="P:spermatid development"/>
    <property type="evidence" value="ECO:0007669"/>
    <property type="project" value="UniProtKB-ARBA"/>
</dbReference>
<dbReference type="GO" id="GO:0005929">
    <property type="term" value="C:cilium"/>
    <property type="evidence" value="ECO:0007669"/>
    <property type="project" value="TreeGrafter"/>
</dbReference>
<dbReference type="Pfam" id="PF05186">
    <property type="entry name" value="Dpy-30"/>
    <property type="match status" value="1"/>
</dbReference>
<dbReference type="CDD" id="cd22970">
    <property type="entry name" value="DD_NDKH5-like"/>
    <property type="match status" value="1"/>
</dbReference>
<dbReference type="InterPro" id="IPR034907">
    <property type="entry name" value="NDK-like_dom"/>
</dbReference>
<comment type="similarity">
    <text evidence="2 15 16">Belongs to the NDK family.</text>
</comment>
<keyword evidence="6" id="KW-0378">Hydrolase</keyword>
<evidence type="ECO:0000259" key="17">
    <source>
        <dbReference type="SMART" id="SM00562"/>
    </source>
</evidence>
<dbReference type="GO" id="GO:0006241">
    <property type="term" value="P:CTP biosynthetic process"/>
    <property type="evidence" value="ECO:0007669"/>
    <property type="project" value="InterPro"/>
</dbReference>
<dbReference type="CDD" id="cd04418">
    <property type="entry name" value="NDPk5"/>
    <property type="match status" value="1"/>
</dbReference>
<feature type="binding site" evidence="15">
    <location>
        <position position="171"/>
    </location>
    <ligand>
        <name>ATP</name>
        <dbReference type="ChEBI" id="CHEBI:30616"/>
    </ligand>
</feature>
<keyword evidence="3" id="KW-0217">Developmental protein</keyword>
<evidence type="ECO:0000256" key="1">
    <source>
        <dbReference type="ARBA" id="ARBA00004611"/>
    </source>
</evidence>
<proteinExistence type="inferred from homology"/>
<dbReference type="AlphaFoldDB" id="A0AA89BX03"/>
<dbReference type="PANTHER" id="PTHR46161">
    <property type="entry name" value="NUCLEOSIDE DIPHOSPHATE KINASE"/>
    <property type="match status" value="1"/>
</dbReference>
<evidence type="ECO:0000256" key="12">
    <source>
        <dbReference type="ARBA" id="ARBA00064558"/>
    </source>
</evidence>
<dbReference type="PANTHER" id="PTHR46161:SF1">
    <property type="entry name" value="NUCLEOSIDE DIPHOSPHATE KINASE HOMOLOG 5"/>
    <property type="match status" value="1"/>
</dbReference>
<organism evidence="18 19">
    <name type="scientific">Pinctada imbricata</name>
    <name type="common">Atlantic pearl-oyster</name>
    <name type="synonym">Pinctada martensii</name>
    <dbReference type="NCBI Taxonomy" id="66713"/>
    <lineage>
        <taxon>Eukaryota</taxon>
        <taxon>Metazoa</taxon>
        <taxon>Spiralia</taxon>
        <taxon>Lophotrochozoa</taxon>
        <taxon>Mollusca</taxon>
        <taxon>Bivalvia</taxon>
        <taxon>Autobranchia</taxon>
        <taxon>Pteriomorphia</taxon>
        <taxon>Pterioida</taxon>
        <taxon>Pterioidea</taxon>
        <taxon>Pteriidae</taxon>
        <taxon>Pinctada</taxon>
    </lineage>
</organism>
<dbReference type="SUPFAM" id="SSF54919">
    <property type="entry name" value="Nucleoside diphosphate kinase, NDK"/>
    <property type="match status" value="1"/>
</dbReference>
<evidence type="ECO:0000256" key="7">
    <source>
        <dbReference type="ARBA" id="ARBA00022846"/>
    </source>
</evidence>
<evidence type="ECO:0000256" key="16">
    <source>
        <dbReference type="RuleBase" id="RU004011"/>
    </source>
</evidence>
<evidence type="ECO:0000256" key="10">
    <source>
        <dbReference type="ARBA" id="ARBA00023212"/>
    </source>
</evidence>
<evidence type="ECO:0000256" key="9">
    <source>
        <dbReference type="ARBA" id="ARBA00023069"/>
    </source>
</evidence>
<dbReference type="FunFam" id="1.20.890.10:FF:000008">
    <property type="entry name" value="Nucleoside diphosphate kinase homolog 5"/>
    <property type="match status" value="1"/>
</dbReference>
<keyword evidence="11" id="KW-0966">Cell projection</keyword>
<feature type="active site" description="Pros-phosphohistidine intermediate" evidence="15">
    <location>
        <position position="184"/>
    </location>
</feature>
<dbReference type="InterPro" id="IPR036850">
    <property type="entry name" value="NDK-like_dom_sf"/>
</dbReference>
<evidence type="ECO:0000313" key="19">
    <source>
        <dbReference type="Proteomes" id="UP001186944"/>
    </source>
</evidence>
<evidence type="ECO:0000256" key="13">
    <source>
        <dbReference type="ARBA" id="ARBA00072632"/>
    </source>
</evidence>
<dbReference type="EMBL" id="VSWD01000010">
    <property type="protein sequence ID" value="KAK3090553.1"/>
    <property type="molecule type" value="Genomic_DNA"/>
</dbReference>
<name>A0AA89BX03_PINIB</name>
<evidence type="ECO:0000256" key="15">
    <source>
        <dbReference type="PROSITE-ProRule" id="PRU00706"/>
    </source>
</evidence>
<keyword evidence="9" id="KW-0969">Cilium</keyword>
<gene>
    <name evidence="18" type="ORF">FSP39_012637</name>
</gene>
<dbReference type="GO" id="GO:1902176">
    <property type="term" value="P:negative regulation of oxidative stress-induced intrinsic apoptotic signaling pathway"/>
    <property type="evidence" value="ECO:0007669"/>
    <property type="project" value="TreeGrafter"/>
</dbReference>
<dbReference type="PRINTS" id="PR01243">
    <property type="entry name" value="NUCDPKINASE"/>
</dbReference>
<dbReference type="FunFam" id="3.30.70.141:FF:000008">
    <property type="entry name" value="nucleoside diphosphate kinase homolog 5"/>
    <property type="match status" value="1"/>
</dbReference>
<dbReference type="GO" id="GO:0006228">
    <property type="term" value="P:UTP biosynthetic process"/>
    <property type="evidence" value="ECO:0007669"/>
    <property type="project" value="InterPro"/>
</dbReference>
<feature type="binding site" evidence="15">
    <location>
        <position position="77"/>
    </location>
    <ligand>
        <name>ATP</name>
        <dbReference type="ChEBI" id="CHEBI:30616"/>
    </ligand>
</feature>
<dbReference type="Gene3D" id="1.20.890.10">
    <property type="entry name" value="cAMP-dependent protein kinase regulatory subunit, dimerization-anchoring domain"/>
    <property type="match status" value="1"/>
</dbReference>
<evidence type="ECO:0000256" key="14">
    <source>
        <dbReference type="ARBA" id="ARBA00080200"/>
    </source>
</evidence>
<protein>
    <recommendedName>
        <fullName evidence="13">Nucleoside diphosphate kinase homolog 5</fullName>
    </recommendedName>
    <alternativeName>
        <fullName evidence="14">3'-5' exonuclease NME5</fullName>
    </alternativeName>
</protein>
<dbReference type="PROSITE" id="PS51374">
    <property type="entry name" value="NDPK_LIKE"/>
    <property type="match status" value="1"/>
</dbReference>
<dbReference type="GO" id="GO:0004550">
    <property type="term" value="F:nucleoside diphosphate kinase activity"/>
    <property type="evidence" value="ECO:0007669"/>
    <property type="project" value="InterPro"/>
</dbReference>
<evidence type="ECO:0000313" key="18">
    <source>
        <dbReference type="EMBL" id="KAK3090553.1"/>
    </source>
</evidence>
<keyword evidence="8" id="KW-0744">Spermatogenesis</keyword>
<sequence length="267" mass="30530">MGLNMVTRTLKQARKKVTKDARKVQWRSPFLNYHVTLRERFDENGVTWQQDAIKMTGEKATMDPPQVYVERTLAIIKPDAIQKSEEIEDIILRSGFAVLQKRRVHLTPEQASDFYAEHYGKMFFPSLVTYMSSGPILALVIARDQAISYWRELIGPTNTLKARQTHPDCLRAVYGTDDQRNALHGSDSFSSAEREIRFFFPDSVVEPVPIGQAAKDYLAKAVNPTLLKGLTELCKQKPIDPVIWLADWLLENNPNKPKVNQMMVQEP</sequence>
<feature type="binding site" evidence="15">
    <location>
        <position position="151"/>
    </location>
    <ligand>
        <name>ATP</name>
        <dbReference type="ChEBI" id="CHEBI:30616"/>
    </ligand>
</feature>
<dbReference type="GO" id="GO:0006183">
    <property type="term" value="P:GTP biosynthetic process"/>
    <property type="evidence" value="ECO:0007669"/>
    <property type="project" value="InterPro"/>
</dbReference>
<keyword evidence="19" id="KW-1185">Reference proteome</keyword>
<feature type="domain" description="Nucleoside diphosphate kinase-like" evidence="17">
    <location>
        <begin position="69"/>
        <end position="207"/>
    </location>
</feature>
<evidence type="ECO:0000256" key="3">
    <source>
        <dbReference type="ARBA" id="ARBA00022473"/>
    </source>
</evidence>
<feature type="binding site" evidence="15">
    <location>
        <position position="157"/>
    </location>
    <ligand>
        <name>ATP</name>
        <dbReference type="ChEBI" id="CHEBI:30616"/>
    </ligand>
</feature>
<reference evidence="18" key="1">
    <citation type="submission" date="2019-08" db="EMBL/GenBank/DDBJ databases">
        <title>The improved chromosome-level genome for the pearl oyster Pinctada fucata martensii using PacBio sequencing and Hi-C.</title>
        <authorList>
            <person name="Zheng Z."/>
        </authorList>
    </citation>
    <scope>NUCLEOTIDE SEQUENCE</scope>
    <source>
        <strain evidence="18">ZZ-2019</strain>
        <tissue evidence="18">Adductor muscle</tissue>
    </source>
</reference>
<keyword evidence="10" id="KW-0206">Cytoskeleton</keyword>
<evidence type="ECO:0000256" key="11">
    <source>
        <dbReference type="ARBA" id="ARBA00023273"/>
    </source>
</evidence>
<dbReference type="GO" id="GO:0003341">
    <property type="term" value="P:cilium movement"/>
    <property type="evidence" value="ECO:0007669"/>
    <property type="project" value="TreeGrafter"/>
</dbReference>
<feature type="binding site" evidence="15">
    <location>
        <position position="123"/>
    </location>
    <ligand>
        <name>ATP</name>
        <dbReference type="ChEBI" id="CHEBI:30616"/>
    </ligand>
</feature>
<dbReference type="Pfam" id="PF00334">
    <property type="entry name" value="NDK"/>
    <property type="match status" value="1"/>
</dbReference>
<dbReference type="GO" id="GO:0016787">
    <property type="term" value="F:hydrolase activity"/>
    <property type="evidence" value="ECO:0007669"/>
    <property type="project" value="UniProtKB-KW"/>
</dbReference>
<evidence type="ECO:0000256" key="6">
    <source>
        <dbReference type="ARBA" id="ARBA00022801"/>
    </source>
</evidence>
<evidence type="ECO:0000256" key="4">
    <source>
        <dbReference type="ARBA" id="ARBA00022490"/>
    </source>
</evidence>
<dbReference type="SMART" id="SM00562">
    <property type="entry name" value="NDK"/>
    <property type="match status" value="1"/>
</dbReference>
<dbReference type="Gene3D" id="3.30.70.141">
    <property type="entry name" value="Nucleoside diphosphate kinase-like domain"/>
    <property type="match status" value="1"/>
</dbReference>
<accession>A0AA89BX03</accession>
<evidence type="ECO:0000256" key="5">
    <source>
        <dbReference type="ARBA" id="ARBA00022782"/>
    </source>
</evidence>
<keyword evidence="7" id="KW-0282">Flagellum</keyword>
<dbReference type="InterPro" id="IPR001564">
    <property type="entry name" value="Nucleoside_diP_kinase"/>
</dbReference>
<feature type="binding site" evidence="15">
    <location>
        <position position="181"/>
    </location>
    <ligand>
        <name>ATP</name>
        <dbReference type="ChEBI" id="CHEBI:30616"/>
    </ligand>
</feature>
<evidence type="ECO:0000256" key="8">
    <source>
        <dbReference type="ARBA" id="ARBA00022871"/>
    </source>
</evidence>
<dbReference type="Proteomes" id="UP001186944">
    <property type="component" value="Unassembled WGS sequence"/>
</dbReference>
<keyword evidence="4" id="KW-0963">Cytoplasm</keyword>
<comment type="subunit">
    <text evidence="12">Component of the axonemal radial spoke complex 1 (RS1), at least composed of spoke head proteins RSPH1, RSPH3, RSPH9 and the cilia-specific component RSPH4A or sperm-specific component RSPH6A, spoke stalk proteins RSPH14, DNAJB13, DYDC1, ROPN1L and NME5, and the anchor protein IQUB. Interacts with IQUB.</text>
</comment>
<dbReference type="InterPro" id="IPR007858">
    <property type="entry name" value="Dpy-30_motif"/>
</dbReference>
<comment type="subcellular location">
    <subcellularLocation>
        <location evidence="1">Cytoplasm</location>
        <location evidence="1">Cytoskeleton</location>
        <location evidence="1">Flagellum axoneme</location>
    </subcellularLocation>
</comment>